<dbReference type="OrthoDB" id="8420011at2"/>
<gene>
    <name evidence="2" type="ORF">A3840_14235</name>
</gene>
<evidence type="ECO:0000313" key="3">
    <source>
        <dbReference type="Proteomes" id="UP000078389"/>
    </source>
</evidence>
<dbReference type="STRING" id="1770058.A3840_14235"/>
<keyword evidence="3" id="KW-1185">Reference proteome</keyword>
<feature type="compositionally biased region" description="Gly residues" evidence="1">
    <location>
        <begin position="143"/>
        <end position="154"/>
    </location>
</feature>
<evidence type="ECO:0000256" key="1">
    <source>
        <dbReference type="SAM" id="MobiDB-lite"/>
    </source>
</evidence>
<dbReference type="AlphaFoldDB" id="A0A178HSI8"/>
<comment type="caution">
    <text evidence="2">The sequence shown here is derived from an EMBL/GenBank/DDBJ whole genome shotgun (WGS) entry which is preliminary data.</text>
</comment>
<reference evidence="2 3" key="1">
    <citation type="submission" date="2016-03" db="EMBL/GenBank/DDBJ databases">
        <title>Genome sequencing of Devosia sp. S37.</title>
        <authorList>
            <person name="Mohd Nor M."/>
        </authorList>
    </citation>
    <scope>NUCLEOTIDE SEQUENCE [LARGE SCALE GENOMIC DNA]</scope>
    <source>
        <strain evidence="2 3">S37</strain>
    </source>
</reference>
<evidence type="ECO:0000313" key="2">
    <source>
        <dbReference type="EMBL" id="OAM75811.1"/>
    </source>
</evidence>
<sequence length="154" mass="16967">MVPTPRRHLNTAAMRLPTSQLLDAIEDFRDFAYAVEAAAKNRSKADALNDPVNPTYVISRMEIDARPAGRDAMTTTVTLKTPPEPTRAEMLAMVEKLRASPVARKWLAAQKLARAMSFDPIGDHVREHRPRGGHIQIDDAGDPDGGWLGKGDRS</sequence>
<accession>A0A178HSI8</accession>
<dbReference type="EMBL" id="LVVY01000104">
    <property type="protein sequence ID" value="OAM75811.1"/>
    <property type="molecule type" value="Genomic_DNA"/>
</dbReference>
<feature type="region of interest" description="Disordered" evidence="1">
    <location>
        <begin position="123"/>
        <end position="154"/>
    </location>
</feature>
<protein>
    <submittedName>
        <fullName evidence="2">Uncharacterized protein</fullName>
    </submittedName>
</protein>
<dbReference type="RefSeq" id="WP_067458120.1">
    <property type="nucleotide sequence ID" value="NZ_LVVY01000104.1"/>
</dbReference>
<proteinExistence type="predicted"/>
<dbReference type="Proteomes" id="UP000078389">
    <property type="component" value="Unassembled WGS sequence"/>
</dbReference>
<name>A0A178HSI8_9HYPH</name>
<organism evidence="2 3">
    <name type="scientific">Devosia elaeis</name>
    <dbReference type="NCBI Taxonomy" id="1770058"/>
    <lineage>
        <taxon>Bacteria</taxon>
        <taxon>Pseudomonadati</taxon>
        <taxon>Pseudomonadota</taxon>
        <taxon>Alphaproteobacteria</taxon>
        <taxon>Hyphomicrobiales</taxon>
        <taxon>Devosiaceae</taxon>
        <taxon>Devosia</taxon>
    </lineage>
</organism>